<dbReference type="Proteomes" id="UP000054495">
    <property type="component" value="Unassembled WGS sequence"/>
</dbReference>
<name>A0A0D6L5D1_9BILA</name>
<dbReference type="GO" id="GO:0000155">
    <property type="term" value="F:phosphorelay sensor kinase activity"/>
    <property type="evidence" value="ECO:0007669"/>
    <property type="project" value="InterPro"/>
</dbReference>
<organism evidence="3 4">
    <name type="scientific">Ancylostoma ceylanicum</name>
    <dbReference type="NCBI Taxonomy" id="53326"/>
    <lineage>
        <taxon>Eukaryota</taxon>
        <taxon>Metazoa</taxon>
        <taxon>Ecdysozoa</taxon>
        <taxon>Nematoda</taxon>
        <taxon>Chromadorea</taxon>
        <taxon>Rhabditida</taxon>
        <taxon>Rhabditina</taxon>
        <taxon>Rhabditomorpha</taxon>
        <taxon>Strongyloidea</taxon>
        <taxon>Ancylostomatidae</taxon>
        <taxon>Ancylostomatinae</taxon>
        <taxon>Ancylostoma</taxon>
    </lineage>
</organism>
<dbReference type="InterPro" id="IPR010559">
    <property type="entry name" value="Sig_transdc_His_kin_internal"/>
</dbReference>
<accession>A0A0D6L5D1</accession>
<dbReference type="AlphaFoldDB" id="A0A0D6L5D1"/>
<reference evidence="3 4" key="1">
    <citation type="submission" date="2013-05" db="EMBL/GenBank/DDBJ databases">
        <title>Draft genome of the parasitic nematode Anyclostoma ceylanicum.</title>
        <authorList>
            <person name="Mitreva M."/>
        </authorList>
    </citation>
    <scope>NUCLEOTIDE SEQUENCE [LARGE SCALE GENOMIC DNA]</scope>
</reference>
<keyword evidence="3" id="KW-0418">Kinase</keyword>
<keyword evidence="1" id="KW-0812">Transmembrane</keyword>
<keyword evidence="3" id="KW-0808">Transferase</keyword>
<sequence length="273" mass="31158">MIETTLNILMVLLVNLLITLFCVSKAGDNLSSVFGFSLSVEETKGLIHWVVVSAAIAFMIMGINTGNHLILNWKNEVMKTAHLNQIAMEAELQSLKLQIDPHFVFNNLSVLSELILEDQQLGYEYAENFSKIYRYMLMSSKKDIISLEDELRFLDAYMFLIEQRFGEGVCFRIEVDAASRQSYLPPMTLQLLVENALKHNKTSKKDPLIIRIFNNDKDELIVKNVLFPIEKNIESSGIGIKNISRRYGLLSERQPKIVNNGHYFNVTLPLLKG</sequence>
<keyword evidence="4" id="KW-1185">Reference proteome</keyword>
<keyword evidence="1" id="KW-0472">Membrane</keyword>
<feature type="domain" description="Signal transduction histidine kinase internal region" evidence="2">
    <location>
        <begin position="90"/>
        <end position="167"/>
    </location>
</feature>
<evidence type="ECO:0000259" key="2">
    <source>
        <dbReference type="Pfam" id="PF06580"/>
    </source>
</evidence>
<evidence type="ECO:0000313" key="3">
    <source>
        <dbReference type="EMBL" id="EPB65788.1"/>
    </source>
</evidence>
<gene>
    <name evidence="3" type="ORF">ANCCEY_15140</name>
</gene>
<dbReference type="PANTHER" id="PTHR34220:SF7">
    <property type="entry name" value="SENSOR HISTIDINE KINASE YPDA"/>
    <property type="match status" value="1"/>
</dbReference>
<keyword evidence="1" id="KW-1133">Transmembrane helix</keyword>
<evidence type="ECO:0000313" key="4">
    <source>
        <dbReference type="Proteomes" id="UP000054495"/>
    </source>
</evidence>
<proteinExistence type="predicted"/>
<dbReference type="PANTHER" id="PTHR34220">
    <property type="entry name" value="SENSOR HISTIDINE KINASE YPDA"/>
    <property type="match status" value="1"/>
</dbReference>
<dbReference type="EMBL" id="KE127087">
    <property type="protein sequence ID" value="EPB65788.1"/>
    <property type="molecule type" value="Genomic_DNA"/>
</dbReference>
<feature type="transmembrane region" description="Helical" evidence="1">
    <location>
        <begin position="7"/>
        <end position="26"/>
    </location>
</feature>
<dbReference type="GO" id="GO:0016020">
    <property type="term" value="C:membrane"/>
    <property type="evidence" value="ECO:0007669"/>
    <property type="project" value="InterPro"/>
</dbReference>
<dbReference type="InterPro" id="IPR050640">
    <property type="entry name" value="Bact_2-comp_sensor_kinase"/>
</dbReference>
<protein>
    <submittedName>
        <fullName evidence="3">Histidine kinase</fullName>
    </submittedName>
</protein>
<dbReference type="Pfam" id="PF06580">
    <property type="entry name" value="His_kinase"/>
    <property type="match status" value="1"/>
</dbReference>
<feature type="transmembrane region" description="Helical" evidence="1">
    <location>
        <begin position="46"/>
        <end position="70"/>
    </location>
</feature>
<evidence type="ECO:0000256" key="1">
    <source>
        <dbReference type="SAM" id="Phobius"/>
    </source>
</evidence>